<evidence type="ECO:0000313" key="3">
    <source>
        <dbReference type="EMBL" id="CAD0201942.1"/>
    </source>
</evidence>
<dbReference type="GO" id="GO:0008028">
    <property type="term" value="F:monocarboxylic acid transmembrane transporter activity"/>
    <property type="evidence" value="ECO:0007669"/>
    <property type="project" value="TreeGrafter"/>
</dbReference>
<feature type="transmembrane region" description="Helical" evidence="2">
    <location>
        <begin position="99"/>
        <end position="125"/>
    </location>
</feature>
<evidence type="ECO:0000256" key="1">
    <source>
        <dbReference type="SAM" id="MobiDB-lite"/>
    </source>
</evidence>
<dbReference type="PANTHER" id="PTHR11360:SF284">
    <property type="entry name" value="EG:103B4.3 PROTEIN-RELATED"/>
    <property type="match status" value="1"/>
</dbReference>
<feature type="transmembrane region" description="Helical" evidence="2">
    <location>
        <begin position="669"/>
        <end position="688"/>
    </location>
</feature>
<feature type="transmembrane region" description="Helical" evidence="2">
    <location>
        <begin position="479"/>
        <end position="505"/>
    </location>
</feature>
<keyword evidence="2" id="KW-0812">Transmembrane</keyword>
<protein>
    <submittedName>
        <fullName evidence="3">Uncharacterized protein</fullName>
    </submittedName>
</protein>
<feature type="transmembrane region" description="Helical" evidence="2">
    <location>
        <begin position="646"/>
        <end position="663"/>
    </location>
</feature>
<proteinExistence type="predicted"/>
<feature type="transmembrane region" description="Helical" evidence="2">
    <location>
        <begin position="243"/>
        <end position="267"/>
    </location>
</feature>
<dbReference type="AlphaFoldDB" id="A0A9N8PYT5"/>
<dbReference type="EMBL" id="LR824018">
    <property type="protein sequence ID" value="CAD0201942.1"/>
    <property type="molecule type" value="Genomic_DNA"/>
</dbReference>
<dbReference type="OrthoDB" id="8861968at2759"/>
<feature type="transmembrane region" description="Helical" evidence="2">
    <location>
        <begin position="552"/>
        <end position="575"/>
    </location>
</feature>
<feature type="transmembrane region" description="Helical" evidence="2">
    <location>
        <begin position="204"/>
        <end position="222"/>
    </location>
</feature>
<reference evidence="3" key="1">
    <citation type="submission" date="2021-12" db="EMBL/GenBank/DDBJ databases">
        <authorList>
            <person name="King R."/>
        </authorList>
    </citation>
    <scope>NUCLEOTIDE SEQUENCE</scope>
</reference>
<accession>A0A9N8PYT5</accession>
<name>A0A9N8PYT5_CHRIL</name>
<organism evidence="3 4">
    <name type="scientific">Chrysodeixis includens</name>
    <name type="common">Soybean looper</name>
    <name type="synonym">Pseudoplusia includens</name>
    <dbReference type="NCBI Taxonomy" id="689277"/>
    <lineage>
        <taxon>Eukaryota</taxon>
        <taxon>Metazoa</taxon>
        <taxon>Ecdysozoa</taxon>
        <taxon>Arthropoda</taxon>
        <taxon>Hexapoda</taxon>
        <taxon>Insecta</taxon>
        <taxon>Pterygota</taxon>
        <taxon>Neoptera</taxon>
        <taxon>Endopterygota</taxon>
        <taxon>Lepidoptera</taxon>
        <taxon>Glossata</taxon>
        <taxon>Ditrysia</taxon>
        <taxon>Noctuoidea</taxon>
        <taxon>Noctuidae</taxon>
        <taxon>Plusiinae</taxon>
        <taxon>Chrysodeixis</taxon>
    </lineage>
</organism>
<dbReference type="PANTHER" id="PTHR11360">
    <property type="entry name" value="MONOCARBOXYLATE TRANSPORTER"/>
    <property type="match status" value="1"/>
</dbReference>
<feature type="transmembrane region" description="Helical" evidence="2">
    <location>
        <begin position="177"/>
        <end position="198"/>
    </location>
</feature>
<evidence type="ECO:0000313" key="4">
    <source>
        <dbReference type="Proteomes" id="UP001154114"/>
    </source>
</evidence>
<dbReference type="Proteomes" id="UP001154114">
    <property type="component" value="Chromosome 15"/>
</dbReference>
<keyword evidence="4" id="KW-1185">Reference proteome</keyword>
<evidence type="ECO:0000256" key="2">
    <source>
        <dbReference type="SAM" id="Phobius"/>
    </source>
</evidence>
<gene>
    <name evidence="3" type="ORF">CINC_LOCUS3611</name>
</gene>
<sequence>MRVLPVPQAPPRPAAQLRPHRLRFHCTASTPSPYPSALHQKHLHNTQQLIVFVNKIMEVPRNKTPARVERGESRVEDLHLDRIVASQPEIGPTPPDGGYGWLIVVAAVIYHITVPALLSMYGLIILKAIREEDHDENERMKIWDVDIALVPVIAVIIRLLLESWCRAIVKIFNMPRFMALAGLCLTVAGVLLSSYSTSSESNDHIINIFSGIFAGAGCALTGQQTEIIITHYFREKLTMAQRLVRMAPSVGNCLVPILVGYLCKIYTGDVVVMVYGAIIMQNCVFLASYSRPIYIERVIRHTYNMLRDAVEDEDEVIFSNQNRPGGSTNQGHTNPQVGPSQNAAQDEDGTDAVVFSTKKNAKEILDPAIQFRENQLASNADLQRRFSNDFSSLHDVTSNRFSSDFGSLDVTHYARVNGYQELENIDSRNPQPLYRETTVNAPQSSVVFADEVSAGTARRTASLKKNFITITNMLLDINFYLYALLHLCTTFSILVLGVFFPPLIWEQNPSMNIWSSDPIFNELSGILSYSKVFSSNRRACMKRLMSVDEAKVVSTLIAVAHGSALCFIMLCVVLPKSINEKARLCAAFCVAGAMGFYGIALSENKSLLVVWCMLASFATAASSILQQPLYNSTLNDFDTTATMTTSNTIVAMFIMAWSLLYNYDYQTCFLSASVLQTVTACMFFALSFRRRR</sequence>
<dbReference type="InterPro" id="IPR036259">
    <property type="entry name" value="MFS_trans_sf"/>
</dbReference>
<feature type="compositionally biased region" description="Polar residues" evidence="1">
    <location>
        <begin position="319"/>
        <end position="344"/>
    </location>
</feature>
<keyword evidence="2" id="KW-1133">Transmembrane helix</keyword>
<feature type="transmembrane region" description="Helical" evidence="2">
    <location>
        <begin position="273"/>
        <end position="290"/>
    </location>
</feature>
<dbReference type="Gene3D" id="1.20.1250.20">
    <property type="entry name" value="MFS general substrate transporter like domains"/>
    <property type="match status" value="1"/>
</dbReference>
<dbReference type="SUPFAM" id="SSF103473">
    <property type="entry name" value="MFS general substrate transporter"/>
    <property type="match status" value="1"/>
</dbReference>
<dbReference type="InterPro" id="IPR050327">
    <property type="entry name" value="Proton-linked_MCT"/>
</dbReference>
<feature type="transmembrane region" description="Helical" evidence="2">
    <location>
        <begin position="145"/>
        <end position="165"/>
    </location>
</feature>
<feature type="region of interest" description="Disordered" evidence="1">
    <location>
        <begin position="319"/>
        <end position="349"/>
    </location>
</feature>
<keyword evidence="2" id="KW-0472">Membrane</keyword>
<feature type="transmembrane region" description="Helical" evidence="2">
    <location>
        <begin position="606"/>
        <end position="625"/>
    </location>
</feature>